<dbReference type="EMBL" id="JBHLWQ010000109">
    <property type="protein sequence ID" value="MFC0200967.1"/>
    <property type="molecule type" value="Genomic_DNA"/>
</dbReference>
<evidence type="ECO:0000313" key="1">
    <source>
        <dbReference type="EMBL" id="MFC0200967.1"/>
    </source>
</evidence>
<sequence length="71" mass="7872">MNPHSLIGDEQAVAFAASTGYHRHVCVSQDDAKFHIRPTFGTSAVEHRARPALLHEAFEDQISPFPSEVSR</sequence>
<protein>
    <submittedName>
        <fullName evidence="1">Uncharacterized protein</fullName>
    </submittedName>
</protein>
<keyword evidence="2" id="KW-1185">Reference proteome</keyword>
<name>A0ABV6CJP7_9RHOB</name>
<evidence type="ECO:0000313" key="2">
    <source>
        <dbReference type="Proteomes" id="UP001589795"/>
    </source>
</evidence>
<feature type="non-terminal residue" evidence="1">
    <location>
        <position position="71"/>
    </location>
</feature>
<dbReference type="Proteomes" id="UP001589795">
    <property type="component" value="Unassembled WGS sequence"/>
</dbReference>
<proteinExistence type="predicted"/>
<comment type="caution">
    <text evidence="1">The sequence shown here is derived from an EMBL/GenBank/DDBJ whole genome shotgun (WGS) entry which is preliminary data.</text>
</comment>
<organism evidence="1 2">
    <name type="scientific">Paracoccus rhizosphaerae</name>
    <dbReference type="NCBI Taxonomy" id="1133347"/>
    <lineage>
        <taxon>Bacteria</taxon>
        <taxon>Pseudomonadati</taxon>
        <taxon>Pseudomonadota</taxon>
        <taxon>Alphaproteobacteria</taxon>
        <taxon>Rhodobacterales</taxon>
        <taxon>Paracoccaceae</taxon>
        <taxon>Paracoccus</taxon>
    </lineage>
</organism>
<reference evidence="1 2" key="1">
    <citation type="submission" date="2024-09" db="EMBL/GenBank/DDBJ databases">
        <authorList>
            <person name="Sun Q."/>
            <person name="Mori K."/>
        </authorList>
    </citation>
    <scope>NUCLEOTIDE SEQUENCE [LARGE SCALE GENOMIC DNA]</scope>
    <source>
        <strain evidence="1 2">CCM 7904</strain>
    </source>
</reference>
<accession>A0ABV6CJP7</accession>
<gene>
    <name evidence="1" type="ORF">ACFFIZ_11780</name>
</gene>
<dbReference type="RefSeq" id="WP_378926725.1">
    <property type="nucleotide sequence ID" value="NZ_JBHLWQ010000109.1"/>
</dbReference>